<dbReference type="AlphaFoldDB" id="A0A931H5G1"/>
<dbReference type="InterPro" id="IPR038113">
    <property type="entry name" value="MITD1_C_sf"/>
</dbReference>
<proteinExistence type="predicted"/>
<keyword evidence="6" id="KW-0175">Coiled coil</keyword>
<evidence type="ECO:0000256" key="6">
    <source>
        <dbReference type="SAM" id="Coils"/>
    </source>
</evidence>
<evidence type="ECO:0000256" key="1">
    <source>
        <dbReference type="ARBA" id="ARBA00004370"/>
    </source>
</evidence>
<keyword evidence="10" id="KW-1185">Reference proteome</keyword>
<dbReference type="Pfam" id="PF00350">
    <property type="entry name" value="Dynamin_N"/>
    <property type="match status" value="1"/>
</dbReference>
<evidence type="ECO:0000256" key="2">
    <source>
        <dbReference type="ARBA" id="ARBA00022741"/>
    </source>
</evidence>
<feature type="domain" description="MITD1 C-terminal phospholipase D-like" evidence="8">
    <location>
        <begin position="830"/>
        <end position="962"/>
    </location>
</feature>
<dbReference type="GO" id="GO:0003924">
    <property type="term" value="F:GTPase activity"/>
    <property type="evidence" value="ECO:0007669"/>
    <property type="project" value="InterPro"/>
</dbReference>
<name>A0A931H5G1_9BURK</name>
<dbReference type="InterPro" id="IPR032341">
    <property type="entry name" value="MITD1_C"/>
</dbReference>
<dbReference type="Gene3D" id="3.30.870.30">
    <property type="entry name" value="MITD, C-terminal phospholipase D-like domain"/>
    <property type="match status" value="1"/>
</dbReference>
<accession>A0A931H5G1</accession>
<feature type="coiled-coil region" evidence="6">
    <location>
        <begin position="588"/>
        <end position="615"/>
    </location>
</feature>
<gene>
    <name evidence="9" type="ORF">I5803_13295</name>
</gene>
<keyword evidence="2" id="KW-0547">Nucleotide-binding</keyword>
<protein>
    <submittedName>
        <fullName evidence="9">Dynamin family protein</fullName>
    </submittedName>
</protein>
<dbReference type="RefSeq" id="WP_196986822.1">
    <property type="nucleotide sequence ID" value="NZ_JADWYS010000001.1"/>
</dbReference>
<keyword evidence="4" id="KW-0342">GTP-binding</keyword>
<evidence type="ECO:0000259" key="7">
    <source>
        <dbReference type="Pfam" id="PF00350"/>
    </source>
</evidence>
<dbReference type="GO" id="GO:0016020">
    <property type="term" value="C:membrane"/>
    <property type="evidence" value="ECO:0007669"/>
    <property type="project" value="UniProtKB-SubCell"/>
</dbReference>
<dbReference type="GO" id="GO:0005525">
    <property type="term" value="F:GTP binding"/>
    <property type="evidence" value="ECO:0007669"/>
    <property type="project" value="UniProtKB-KW"/>
</dbReference>
<comment type="caution">
    <text evidence="9">The sequence shown here is derived from an EMBL/GenBank/DDBJ whole genome shotgun (WGS) entry which is preliminary data.</text>
</comment>
<evidence type="ECO:0000256" key="3">
    <source>
        <dbReference type="ARBA" id="ARBA00022801"/>
    </source>
</evidence>
<keyword evidence="3" id="KW-0378">Hydrolase</keyword>
<dbReference type="SUPFAM" id="SSF52540">
    <property type="entry name" value="P-loop containing nucleoside triphosphate hydrolases"/>
    <property type="match status" value="1"/>
</dbReference>
<feature type="domain" description="Dynamin N-terminal" evidence="7">
    <location>
        <begin position="64"/>
        <end position="294"/>
    </location>
</feature>
<dbReference type="InterPro" id="IPR027417">
    <property type="entry name" value="P-loop_NTPase"/>
</dbReference>
<evidence type="ECO:0000256" key="4">
    <source>
        <dbReference type="ARBA" id="ARBA00023134"/>
    </source>
</evidence>
<evidence type="ECO:0000256" key="5">
    <source>
        <dbReference type="ARBA" id="ARBA00023136"/>
    </source>
</evidence>
<dbReference type="Pfam" id="PF16565">
    <property type="entry name" value="MIT_C"/>
    <property type="match status" value="1"/>
</dbReference>
<dbReference type="PANTHER" id="PTHR10465">
    <property type="entry name" value="TRANSMEMBRANE GTPASE FZO1"/>
    <property type="match status" value="1"/>
</dbReference>
<dbReference type="InterPro" id="IPR027094">
    <property type="entry name" value="Mitofusin_fam"/>
</dbReference>
<keyword evidence="5" id="KW-0472">Membrane</keyword>
<dbReference type="Proteomes" id="UP000651050">
    <property type="component" value="Unassembled WGS sequence"/>
</dbReference>
<dbReference type="Gene3D" id="3.40.50.300">
    <property type="entry name" value="P-loop containing nucleotide triphosphate hydrolases"/>
    <property type="match status" value="1"/>
</dbReference>
<sequence length="974" mass="107512">MTATSPIKLRQNILAAKAEIESVRQLLLANEKERHLALGYECVRTATQLQDLLEKQAVPSEYRVAVVGRFKAGKSSFVNELLGRKLAGEETNPETAAVTTFRYGSDVRARVNFLSREQWLGLKLLHADNPKDLEAHRITNWLRFPTRKPDGGADKPEIFDDARLAALEREYLGDGGKFVELGVSDLNDRKAVIAFRKELKQFTTGSRPHHCLVERIEITVPSPLLEQGILLIDTPGLGDTERFRVALTEQIVKDVDAVLFLTKSGPAFDQSEKDFLLSLLRRGSVKQLVFVVTQVDQTYEQHVNAAKSDDEEPEPIQMRIDRERRRLRAELDSTLMALGQGSEDSPALERYREQLGEIELVFTSAINHRKANGGEEVHFPLHPADPGGMLDMQEKLMQILSSESRLAHVARALRSGAASEIEQMLRVIEARRAAVQSVKDKEVAEQKLGEFRRLFGEAGDAFSRTVSEDAELLKRSIDGGVKLAEARIDAIVMSADKVLGDFESDDAGRHWRTRRSGTWGYMHGLQTKVANAIFPRVAGLLGEQQAEFSNFVEKFDAHLAGLADRSARISEQVDVGAEIRVDVAARLRDFLTRSLEALQGLIEAEEAKIIQLLEDFVTDDVSERISSARGAVSGVWGSGTTIGQTREVKAFYAQVRAILATALEGHLRAKHREHGEILIGRAGELPDKALSEVKAELERIGKDITAAAEAASSGQKVAFEGLASNLASALEKASEKIAILFGSEPEVVSEAARAPTVPNVTPTRTPPDVPSAIAAPVVLASVPPPMAEPAPVMVAGPPSASEWEQIQAAASLVFQQFRLQPEESNWGWGKIFGAKYLRGATHALLIDPYLDLPHQRRNLQEVVQWLCDTGPVKSIRIITGHRDALETAEGDQHLRLIAEQLAGQGVDLNWERDRNEHDRFLMLDNGIVFKLGKGLDIYRATQGLGVNNPIYRRIKSRTTIDVMGPRKDDLVGRG</sequence>
<evidence type="ECO:0000313" key="10">
    <source>
        <dbReference type="Proteomes" id="UP000651050"/>
    </source>
</evidence>
<dbReference type="EMBL" id="JADWYS010000001">
    <property type="protein sequence ID" value="MBG9389004.1"/>
    <property type="molecule type" value="Genomic_DNA"/>
</dbReference>
<dbReference type="InterPro" id="IPR045063">
    <property type="entry name" value="Dynamin_N"/>
</dbReference>
<comment type="subcellular location">
    <subcellularLocation>
        <location evidence="1">Membrane</location>
    </subcellularLocation>
</comment>
<organism evidence="9 10">
    <name type="scientific">Caenimonas aquaedulcis</name>
    <dbReference type="NCBI Taxonomy" id="2793270"/>
    <lineage>
        <taxon>Bacteria</taxon>
        <taxon>Pseudomonadati</taxon>
        <taxon>Pseudomonadota</taxon>
        <taxon>Betaproteobacteria</taxon>
        <taxon>Burkholderiales</taxon>
        <taxon>Comamonadaceae</taxon>
        <taxon>Caenimonas</taxon>
    </lineage>
</organism>
<reference evidence="9" key="1">
    <citation type="submission" date="2020-11" db="EMBL/GenBank/DDBJ databases">
        <title>Bacterial whole genome sequence for Caenimonas sp. DR4.4.</title>
        <authorList>
            <person name="Le V."/>
            <person name="Ko S.-R."/>
            <person name="Ahn C.-Y."/>
            <person name="Oh H.-M."/>
        </authorList>
    </citation>
    <scope>NUCLEOTIDE SEQUENCE</scope>
    <source>
        <strain evidence="9">DR4.4</strain>
    </source>
</reference>
<evidence type="ECO:0000259" key="8">
    <source>
        <dbReference type="Pfam" id="PF16565"/>
    </source>
</evidence>
<dbReference type="PANTHER" id="PTHR10465:SF0">
    <property type="entry name" value="SARCALUMENIN"/>
    <property type="match status" value="1"/>
</dbReference>
<evidence type="ECO:0000313" key="9">
    <source>
        <dbReference type="EMBL" id="MBG9389004.1"/>
    </source>
</evidence>